<protein>
    <recommendedName>
        <fullName evidence="7">Gamma-glutamyltransferase</fullName>
    </recommendedName>
</protein>
<evidence type="ECO:0008006" key="7">
    <source>
        <dbReference type="Google" id="ProtNLM"/>
    </source>
</evidence>
<keyword evidence="4" id="KW-1133">Transmembrane helix</keyword>
<dbReference type="GeneID" id="68099887"/>
<dbReference type="InterPro" id="IPR029055">
    <property type="entry name" value="Ntn_hydrolases_N"/>
</dbReference>
<gene>
    <name evidence="5" type="ORF">C9374_007433</name>
</gene>
<proteinExistence type="predicted"/>
<evidence type="ECO:0000256" key="2">
    <source>
        <dbReference type="PIRSR" id="PIRSR600101-2"/>
    </source>
</evidence>
<dbReference type="InterPro" id="IPR043138">
    <property type="entry name" value="GGT_lsub"/>
</dbReference>
<feature type="compositionally biased region" description="Polar residues" evidence="3">
    <location>
        <begin position="21"/>
        <end position="37"/>
    </location>
</feature>
<feature type="binding site" evidence="2">
    <location>
        <position position="211"/>
    </location>
    <ligand>
        <name>L-glutamate</name>
        <dbReference type="ChEBI" id="CHEBI:29985"/>
    </ligand>
</feature>
<reference evidence="5 6" key="1">
    <citation type="journal article" date="2018" name="BMC Genomics">
        <title>The genome of Naegleria lovaniensis, the basis for a comparative approach to unravel pathogenicity factors of the human pathogenic amoeba N. fowleri.</title>
        <authorList>
            <person name="Liechti N."/>
            <person name="Schurch N."/>
            <person name="Bruggmann R."/>
            <person name="Wittwer M."/>
        </authorList>
    </citation>
    <scope>NUCLEOTIDE SEQUENCE [LARGE SCALE GENOMIC DNA]</scope>
    <source>
        <strain evidence="5 6">ATCC 30569</strain>
    </source>
</reference>
<dbReference type="Gene3D" id="3.60.20.40">
    <property type="match status" value="1"/>
</dbReference>
<feature type="binding site" evidence="2">
    <location>
        <position position="543"/>
    </location>
    <ligand>
        <name>L-glutamate</name>
        <dbReference type="ChEBI" id="CHEBI:29985"/>
    </ligand>
</feature>
<dbReference type="GO" id="GO:0036374">
    <property type="term" value="F:glutathione hydrolase activity"/>
    <property type="evidence" value="ECO:0007669"/>
    <property type="project" value="InterPro"/>
</dbReference>
<dbReference type="PRINTS" id="PR01210">
    <property type="entry name" value="GGTRANSPTASE"/>
</dbReference>
<dbReference type="PANTHER" id="PTHR11686">
    <property type="entry name" value="GAMMA GLUTAMYL TRANSPEPTIDASE"/>
    <property type="match status" value="1"/>
</dbReference>
<sequence length="701" mass="76752">MAEGTPLIGPKSLEEEDKVISPSTYQESDPSRQNGKSKLTRRMVSPRTMEEREDLEKGFSNPVGVPGYHSNVSSSSDLSTLEKQPIYKVKGTKTQKLIFHICNISCPIFIIAFICIFGIGIGLYYLGMRGTQNRPPVQLIGKHAAVASDSSICSNMGLKIIKEKGGNAVDATVVVALCLGVTRPFASGIGGGGFINIFINQTKTIDFIDARETAASAASQDMYVNNNEESVTGGKAIAIYGEVKGLYMAHSAYGKLPWKDLFTDVIDIARNGWTVEPLLALRLSQDDILKYPTLKQFTTVDANGVRRVFKEGETIKRPEYANTLELIANNGPNVLYEGPLAEKIVEEIQQEGGIITLDDLKNYKPLRPFSDRNSIISLNDMMLEFEDYKVILPPPPSSGPVIRFILSILKNLDLANTFQNAPIALRCHYMLEALKFGFGHRSTLGDVNFLPKENVTKYIMDQLLSDKYAEEISTEAVSPARTFPWVHYFPDTYAPIRDKGTSHFSIVDDEGNAVGMTTTVNHNFGSKVASLSTGVVFNNQMNDFTVDPNKPNQFGLPPSVANAIAPGKRPLSSMSPTIFLDKKDMTVKYVIGASGGPTIISAIMEVFFSIDKFGVNPALAVELPRVHAQPGSSVVKIEEGFNKQVVSSLQEKGHVFEKVQILPDGHTIGCCQVVHVTKDEEGNRIILPATDPRKLGSPACY</sequence>
<dbReference type="PANTHER" id="PTHR11686:SF9">
    <property type="entry name" value="RE13973P"/>
    <property type="match status" value="1"/>
</dbReference>
<organism evidence="5 6">
    <name type="scientific">Naegleria lovaniensis</name>
    <name type="common">Amoeba</name>
    <dbReference type="NCBI Taxonomy" id="51637"/>
    <lineage>
        <taxon>Eukaryota</taxon>
        <taxon>Discoba</taxon>
        <taxon>Heterolobosea</taxon>
        <taxon>Tetramitia</taxon>
        <taxon>Eutetramitia</taxon>
        <taxon>Vahlkampfiidae</taxon>
        <taxon>Naegleria</taxon>
    </lineage>
</organism>
<dbReference type="SUPFAM" id="SSF56235">
    <property type="entry name" value="N-terminal nucleophile aminohydrolases (Ntn hydrolases)"/>
    <property type="match status" value="1"/>
</dbReference>
<dbReference type="InterPro" id="IPR000101">
    <property type="entry name" value="GGT_peptidase"/>
</dbReference>
<keyword evidence="4" id="KW-0472">Membrane</keyword>
<dbReference type="InterPro" id="IPR043137">
    <property type="entry name" value="GGT_ssub_C"/>
</dbReference>
<keyword evidence="6" id="KW-1185">Reference proteome</keyword>
<dbReference type="GO" id="GO:0006751">
    <property type="term" value="P:glutathione catabolic process"/>
    <property type="evidence" value="ECO:0007669"/>
    <property type="project" value="InterPro"/>
</dbReference>
<evidence type="ECO:0000256" key="4">
    <source>
        <dbReference type="SAM" id="Phobius"/>
    </source>
</evidence>
<feature type="region of interest" description="Disordered" evidence="3">
    <location>
        <begin position="1"/>
        <end position="60"/>
    </location>
</feature>
<dbReference type="Gene3D" id="1.10.246.130">
    <property type="match status" value="1"/>
</dbReference>
<name>A0AA88GKQ4_NAELO</name>
<dbReference type="GO" id="GO:0005886">
    <property type="term" value="C:plasma membrane"/>
    <property type="evidence" value="ECO:0007669"/>
    <property type="project" value="TreeGrafter"/>
</dbReference>
<comment type="caution">
    <text evidence="5">The sequence shown here is derived from an EMBL/GenBank/DDBJ whole genome shotgun (WGS) entry which is preliminary data.</text>
</comment>
<feature type="binding site" evidence="2">
    <location>
        <begin position="519"/>
        <end position="521"/>
    </location>
    <ligand>
        <name>L-glutamate</name>
        <dbReference type="ChEBI" id="CHEBI:29985"/>
    </ligand>
</feature>
<evidence type="ECO:0000313" key="6">
    <source>
        <dbReference type="Proteomes" id="UP000816034"/>
    </source>
</evidence>
<dbReference type="Proteomes" id="UP000816034">
    <property type="component" value="Unassembled WGS sequence"/>
</dbReference>
<feature type="binding site" evidence="2">
    <location>
        <position position="596"/>
    </location>
    <ligand>
        <name>L-glutamate</name>
        <dbReference type="ChEBI" id="CHEBI:29985"/>
    </ligand>
</feature>
<dbReference type="NCBIfam" id="TIGR00066">
    <property type="entry name" value="g_glut_trans"/>
    <property type="match status" value="1"/>
</dbReference>
<dbReference type="RefSeq" id="XP_044546556.1">
    <property type="nucleotide sequence ID" value="XM_044697398.1"/>
</dbReference>
<feature type="transmembrane region" description="Helical" evidence="4">
    <location>
        <begin position="97"/>
        <end position="126"/>
    </location>
</feature>
<feature type="compositionally biased region" description="Basic and acidic residues" evidence="3">
    <location>
        <begin position="48"/>
        <end position="57"/>
    </location>
</feature>
<dbReference type="EMBL" id="PYSW02000029">
    <property type="protein sequence ID" value="KAG2379294.1"/>
    <property type="molecule type" value="Genomic_DNA"/>
</dbReference>
<dbReference type="AlphaFoldDB" id="A0AA88GKQ4"/>
<feature type="active site" description="Nucleophile" evidence="1">
    <location>
        <position position="501"/>
    </location>
</feature>
<evidence type="ECO:0000313" key="5">
    <source>
        <dbReference type="EMBL" id="KAG2379294.1"/>
    </source>
</evidence>
<evidence type="ECO:0000256" key="3">
    <source>
        <dbReference type="SAM" id="MobiDB-lite"/>
    </source>
</evidence>
<evidence type="ECO:0000256" key="1">
    <source>
        <dbReference type="PIRSR" id="PIRSR600101-1"/>
    </source>
</evidence>
<keyword evidence="4" id="KW-0812">Transmembrane</keyword>
<accession>A0AA88GKQ4</accession>
<dbReference type="FunFam" id="3.60.20.40:FF:000001">
    <property type="entry name" value="Gamma-glutamyltranspeptidase 1"/>
    <property type="match status" value="1"/>
</dbReference>
<dbReference type="Pfam" id="PF01019">
    <property type="entry name" value="G_glu_transpept"/>
    <property type="match status" value="1"/>
</dbReference>
<feature type="binding site" evidence="2">
    <location>
        <begin position="572"/>
        <end position="573"/>
    </location>
    <ligand>
        <name>L-glutamate</name>
        <dbReference type="ChEBI" id="CHEBI:29985"/>
    </ligand>
</feature>